<comment type="caution">
    <text evidence="5">The sequence shown here is derived from an EMBL/GenBank/DDBJ whole genome shotgun (WGS) entry which is preliminary data.</text>
</comment>
<feature type="domain" description="Lsr2 dimerization" evidence="3">
    <location>
        <begin position="1"/>
        <end position="61"/>
    </location>
</feature>
<feature type="domain" description="Lsr2 DNA-binding" evidence="4">
    <location>
        <begin position="86"/>
        <end position="109"/>
    </location>
</feature>
<keyword evidence="1" id="KW-0238">DNA-binding</keyword>
<dbReference type="RefSeq" id="WP_343941641.1">
    <property type="nucleotide sequence ID" value="NZ_BAAAHP010000075.1"/>
</dbReference>
<evidence type="ECO:0000256" key="1">
    <source>
        <dbReference type="ARBA" id="ARBA00023125"/>
    </source>
</evidence>
<evidence type="ECO:0000256" key="2">
    <source>
        <dbReference type="SAM" id="MobiDB-lite"/>
    </source>
</evidence>
<dbReference type="InterPro" id="IPR024412">
    <property type="entry name" value="Lsr2_dim_dom"/>
</dbReference>
<evidence type="ECO:0008006" key="7">
    <source>
        <dbReference type="Google" id="ProtNLM"/>
    </source>
</evidence>
<evidence type="ECO:0000313" key="6">
    <source>
        <dbReference type="Proteomes" id="UP001499967"/>
    </source>
</evidence>
<sequence length="171" mass="18974">MAEKIAVRWVDDLTGEEVPDTEIQTVQFGLDGAEYEIDLGPENAQRLRSTLAEFAAAARRARSRRTSRTARSRTAPAPRSTESTGARAWLKANGYEVAERGRIPQHLLDVWRQHKDNPQSDDAQEDPEAGELDTSDAAVLAWHEAKGYKVPASGKVNGLMRHRYLKEHGAA</sequence>
<keyword evidence="6" id="KW-1185">Reference proteome</keyword>
<feature type="compositionally biased region" description="Low complexity" evidence="2">
    <location>
        <begin position="72"/>
        <end position="81"/>
    </location>
</feature>
<evidence type="ECO:0000259" key="3">
    <source>
        <dbReference type="Pfam" id="PF11774"/>
    </source>
</evidence>
<gene>
    <name evidence="5" type="ORF">GCM10009559_26480</name>
</gene>
<dbReference type="Gene3D" id="3.30.60.230">
    <property type="entry name" value="Lsr2, dimerization domain"/>
    <property type="match status" value="1"/>
</dbReference>
<accession>A0ABP4AFS7</accession>
<feature type="compositionally biased region" description="Basic residues" evidence="2">
    <location>
        <begin position="59"/>
        <end position="71"/>
    </location>
</feature>
<feature type="compositionally biased region" description="Acidic residues" evidence="2">
    <location>
        <begin position="122"/>
        <end position="134"/>
    </location>
</feature>
<dbReference type="InterPro" id="IPR036625">
    <property type="entry name" value="E3-bd_dom_sf"/>
</dbReference>
<reference evidence="6" key="1">
    <citation type="journal article" date="2019" name="Int. J. Syst. Evol. Microbiol.">
        <title>The Global Catalogue of Microorganisms (GCM) 10K type strain sequencing project: providing services to taxonomists for standard genome sequencing and annotation.</title>
        <authorList>
            <consortium name="The Broad Institute Genomics Platform"/>
            <consortium name="The Broad Institute Genome Sequencing Center for Infectious Disease"/>
            <person name="Wu L."/>
            <person name="Ma J."/>
        </authorList>
    </citation>
    <scope>NUCLEOTIDE SEQUENCE [LARGE SCALE GENOMIC DNA]</scope>
    <source>
        <strain evidence="6">JCM 11117</strain>
    </source>
</reference>
<dbReference type="Pfam" id="PF23359">
    <property type="entry name" value="Lsr2_DNA-bd"/>
    <property type="match status" value="1"/>
</dbReference>
<dbReference type="Pfam" id="PF11774">
    <property type="entry name" value="Lsr2"/>
    <property type="match status" value="1"/>
</dbReference>
<dbReference type="Gene3D" id="4.10.320.10">
    <property type="entry name" value="E3-binding domain"/>
    <property type="match status" value="1"/>
</dbReference>
<evidence type="ECO:0000313" key="5">
    <source>
        <dbReference type="EMBL" id="GAA0935194.1"/>
    </source>
</evidence>
<evidence type="ECO:0000259" key="4">
    <source>
        <dbReference type="Pfam" id="PF23359"/>
    </source>
</evidence>
<proteinExistence type="predicted"/>
<organism evidence="5 6">
    <name type="scientific">Pseudonocardia zijingensis</name>
    <dbReference type="NCBI Taxonomy" id="153376"/>
    <lineage>
        <taxon>Bacteria</taxon>
        <taxon>Bacillati</taxon>
        <taxon>Actinomycetota</taxon>
        <taxon>Actinomycetes</taxon>
        <taxon>Pseudonocardiales</taxon>
        <taxon>Pseudonocardiaceae</taxon>
        <taxon>Pseudonocardia</taxon>
    </lineage>
</organism>
<dbReference type="InterPro" id="IPR055370">
    <property type="entry name" value="Lsr2_DNA-bd"/>
</dbReference>
<dbReference type="InterPro" id="IPR042261">
    <property type="entry name" value="Lsr2-like_dimerization"/>
</dbReference>
<name>A0ABP4AFS7_9PSEU</name>
<feature type="region of interest" description="Disordered" evidence="2">
    <location>
        <begin position="115"/>
        <end position="135"/>
    </location>
</feature>
<protein>
    <recommendedName>
        <fullName evidence="7">Lsr2 protein</fullName>
    </recommendedName>
</protein>
<dbReference type="EMBL" id="BAAAHP010000075">
    <property type="protein sequence ID" value="GAA0935194.1"/>
    <property type="molecule type" value="Genomic_DNA"/>
</dbReference>
<feature type="region of interest" description="Disordered" evidence="2">
    <location>
        <begin position="58"/>
        <end position="87"/>
    </location>
</feature>
<dbReference type="Proteomes" id="UP001499967">
    <property type="component" value="Unassembled WGS sequence"/>
</dbReference>